<keyword evidence="7" id="KW-1185">Reference proteome</keyword>
<sequence length="139" mass="15861">MWNIEPLEFARVDPGKGDINIYFKTIASEHVMGYAHYPEEGKVFINDKLKPNQVFYVLQHEFGHALGLTHDPNQNSTMFPYFLEGMGHHISVANKTPFPVGLKWWIIKIFTDHFSKCGFYIAAIQPGQQGLILQRGLLG</sequence>
<gene>
    <name evidence="6" type="ORF">CDAR_496221</name>
</gene>
<dbReference type="GO" id="GO:0031012">
    <property type="term" value="C:extracellular matrix"/>
    <property type="evidence" value="ECO:0007669"/>
    <property type="project" value="InterPro"/>
</dbReference>
<proteinExistence type="predicted"/>
<organism evidence="6 7">
    <name type="scientific">Caerostris darwini</name>
    <dbReference type="NCBI Taxonomy" id="1538125"/>
    <lineage>
        <taxon>Eukaryota</taxon>
        <taxon>Metazoa</taxon>
        <taxon>Ecdysozoa</taxon>
        <taxon>Arthropoda</taxon>
        <taxon>Chelicerata</taxon>
        <taxon>Arachnida</taxon>
        <taxon>Araneae</taxon>
        <taxon>Araneomorphae</taxon>
        <taxon>Entelegynae</taxon>
        <taxon>Araneoidea</taxon>
        <taxon>Araneidae</taxon>
        <taxon>Caerostris</taxon>
    </lineage>
</organism>
<evidence type="ECO:0000256" key="1">
    <source>
        <dbReference type="ARBA" id="ARBA00022670"/>
    </source>
</evidence>
<dbReference type="SUPFAM" id="SSF55486">
    <property type="entry name" value="Metalloproteases ('zincins'), catalytic domain"/>
    <property type="match status" value="1"/>
</dbReference>
<evidence type="ECO:0000313" key="6">
    <source>
        <dbReference type="EMBL" id="GIY81337.1"/>
    </source>
</evidence>
<name>A0AAV4WF30_9ARAC</name>
<dbReference type="InterPro" id="IPR024079">
    <property type="entry name" value="MetalloPept_cat_dom_sf"/>
</dbReference>
<dbReference type="Gene3D" id="3.40.390.10">
    <property type="entry name" value="Collagenase (Catalytic Domain)"/>
    <property type="match status" value="1"/>
</dbReference>
<keyword evidence="4" id="KW-0862">Zinc</keyword>
<dbReference type="GO" id="GO:0006508">
    <property type="term" value="P:proteolysis"/>
    <property type="evidence" value="ECO:0007669"/>
    <property type="project" value="UniProtKB-KW"/>
</dbReference>
<evidence type="ECO:0000313" key="7">
    <source>
        <dbReference type="Proteomes" id="UP001054837"/>
    </source>
</evidence>
<dbReference type="EMBL" id="BPLQ01014606">
    <property type="protein sequence ID" value="GIY81337.1"/>
    <property type="molecule type" value="Genomic_DNA"/>
</dbReference>
<evidence type="ECO:0000256" key="3">
    <source>
        <dbReference type="ARBA" id="ARBA00022801"/>
    </source>
</evidence>
<evidence type="ECO:0000256" key="2">
    <source>
        <dbReference type="ARBA" id="ARBA00022723"/>
    </source>
</evidence>
<dbReference type="Pfam" id="PF00413">
    <property type="entry name" value="Peptidase_M10"/>
    <property type="match status" value="1"/>
</dbReference>
<dbReference type="GO" id="GO:0004222">
    <property type="term" value="F:metalloendopeptidase activity"/>
    <property type="evidence" value="ECO:0007669"/>
    <property type="project" value="InterPro"/>
</dbReference>
<dbReference type="AlphaFoldDB" id="A0AAV4WF30"/>
<keyword evidence="1" id="KW-0645">Protease</keyword>
<feature type="domain" description="Peptidase M10 metallopeptidase" evidence="5">
    <location>
        <begin position="30"/>
        <end position="84"/>
    </location>
</feature>
<accession>A0AAV4WF30</accession>
<dbReference type="Proteomes" id="UP001054837">
    <property type="component" value="Unassembled WGS sequence"/>
</dbReference>
<protein>
    <recommendedName>
        <fullName evidence="5">Peptidase M10 metallopeptidase domain-containing protein</fullName>
    </recommendedName>
</protein>
<comment type="caution">
    <text evidence="6">The sequence shown here is derived from an EMBL/GenBank/DDBJ whole genome shotgun (WGS) entry which is preliminary data.</text>
</comment>
<evidence type="ECO:0000256" key="4">
    <source>
        <dbReference type="ARBA" id="ARBA00022833"/>
    </source>
</evidence>
<keyword evidence="2" id="KW-0479">Metal-binding</keyword>
<dbReference type="GO" id="GO:0008270">
    <property type="term" value="F:zinc ion binding"/>
    <property type="evidence" value="ECO:0007669"/>
    <property type="project" value="InterPro"/>
</dbReference>
<evidence type="ECO:0000259" key="5">
    <source>
        <dbReference type="Pfam" id="PF00413"/>
    </source>
</evidence>
<dbReference type="InterPro" id="IPR001818">
    <property type="entry name" value="Pept_M10_metallopeptidase"/>
</dbReference>
<keyword evidence="3" id="KW-0378">Hydrolase</keyword>
<reference evidence="6 7" key="1">
    <citation type="submission" date="2021-06" db="EMBL/GenBank/DDBJ databases">
        <title>Caerostris darwini draft genome.</title>
        <authorList>
            <person name="Kono N."/>
            <person name="Arakawa K."/>
        </authorList>
    </citation>
    <scope>NUCLEOTIDE SEQUENCE [LARGE SCALE GENOMIC DNA]</scope>
</reference>